<evidence type="ECO:0000256" key="5">
    <source>
        <dbReference type="SAM" id="MobiDB-lite"/>
    </source>
</evidence>
<evidence type="ECO:0000259" key="6">
    <source>
        <dbReference type="PROSITE" id="PS51501"/>
    </source>
</evidence>
<sequence>MLPSNLCRSLRTQFAPAFRGTSQRRSPIAPLLAQYQRREAIRFNSSSSKPPSDQPAAEASSSLSVSSSEPVKIDPLEPRYSMTFTCTAEDCDRHRSTHTFTKRAYQTGIVIIQCPGCQNRHLIADNLGWFKDSTEEGKLSNIEDILKARGEQVRRGTIGGDGVVEYAD</sequence>
<accession>A0A5M3MIG9</accession>
<dbReference type="InterPro" id="IPR024158">
    <property type="entry name" value="Mt_import_TIM15"/>
</dbReference>
<dbReference type="GO" id="GO:0051087">
    <property type="term" value="F:protein-folding chaperone binding"/>
    <property type="evidence" value="ECO:0007669"/>
    <property type="project" value="TreeGrafter"/>
</dbReference>
<comment type="caution">
    <text evidence="7">The sequence shown here is derived from an EMBL/GenBank/DDBJ whole genome shotgun (WGS) entry which is preliminary data.</text>
</comment>
<evidence type="ECO:0000256" key="4">
    <source>
        <dbReference type="PROSITE-ProRule" id="PRU00834"/>
    </source>
</evidence>
<name>A0A5M3MIG9_CONPW</name>
<feature type="region of interest" description="Disordered" evidence="5">
    <location>
        <begin position="43"/>
        <end position="74"/>
    </location>
</feature>
<dbReference type="GO" id="GO:0005739">
    <property type="term" value="C:mitochondrion"/>
    <property type="evidence" value="ECO:0007669"/>
    <property type="project" value="TreeGrafter"/>
</dbReference>
<evidence type="ECO:0000256" key="2">
    <source>
        <dbReference type="ARBA" id="ARBA00022771"/>
    </source>
</evidence>
<evidence type="ECO:0000313" key="8">
    <source>
        <dbReference type="Proteomes" id="UP000053558"/>
    </source>
</evidence>
<reference evidence="8" key="1">
    <citation type="journal article" date="2012" name="Science">
        <title>The Paleozoic origin of enzymatic lignin decomposition reconstructed from 31 fungal genomes.</title>
        <authorList>
            <person name="Floudas D."/>
            <person name="Binder M."/>
            <person name="Riley R."/>
            <person name="Barry K."/>
            <person name="Blanchette R.A."/>
            <person name="Henrissat B."/>
            <person name="Martinez A.T."/>
            <person name="Otillar R."/>
            <person name="Spatafora J.W."/>
            <person name="Yadav J.S."/>
            <person name="Aerts A."/>
            <person name="Benoit I."/>
            <person name="Boyd A."/>
            <person name="Carlson A."/>
            <person name="Copeland A."/>
            <person name="Coutinho P.M."/>
            <person name="de Vries R.P."/>
            <person name="Ferreira P."/>
            <person name="Findley K."/>
            <person name="Foster B."/>
            <person name="Gaskell J."/>
            <person name="Glotzer D."/>
            <person name="Gorecki P."/>
            <person name="Heitman J."/>
            <person name="Hesse C."/>
            <person name="Hori C."/>
            <person name="Igarashi K."/>
            <person name="Jurgens J.A."/>
            <person name="Kallen N."/>
            <person name="Kersten P."/>
            <person name="Kohler A."/>
            <person name="Kuees U."/>
            <person name="Kumar T.K.A."/>
            <person name="Kuo A."/>
            <person name="LaButti K."/>
            <person name="Larrondo L.F."/>
            <person name="Lindquist E."/>
            <person name="Ling A."/>
            <person name="Lombard V."/>
            <person name="Lucas S."/>
            <person name="Lundell T."/>
            <person name="Martin R."/>
            <person name="McLaughlin D.J."/>
            <person name="Morgenstern I."/>
            <person name="Morin E."/>
            <person name="Murat C."/>
            <person name="Nagy L.G."/>
            <person name="Nolan M."/>
            <person name="Ohm R.A."/>
            <person name="Patyshakuliyeva A."/>
            <person name="Rokas A."/>
            <person name="Ruiz-Duenas F.J."/>
            <person name="Sabat G."/>
            <person name="Salamov A."/>
            <person name="Samejima M."/>
            <person name="Schmutz J."/>
            <person name="Slot J.C."/>
            <person name="St John F."/>
            <person name="Stenlid J."/>
            <person name="Sun H."/>
            <person name="Sun S."/>
            <person name="Syed K."/>
            <person name="Tsang A."/>
            <person name="Wiebenga A."/>
            <person name="Young D."/>
            <person name="Pisabarro A."/>
            <person name="Eastwood D.C."/>
            <person name="Martin F."/>
            <person name="Cullen D."/>
            <person name="Grigoriev I.V."/>
            <person name="Hibbett D.S."/>
        </authorList>
    </citation>
    <scope>NUCLEOTIDE SEQUENCE [LARGE SCALE GENOMIC DNA]</scope>
    <source>
        <strain evidence="8">RWD-64-598 SS2</strain>
    </source>
</reference>
<keyword evidence="1" id="KW-0479">Metal-binding</keyword>
<feature type="domain" description="DNL-type" evidence="6">
    <location>
        <begin position="75"/>
        <end position="168"/>
    </location>
</feature>
<dbReference type="EMBL" id="JH711581">
    <property type="protein sequence ID" value="EIW79038.1"/>
    <property type="molecule type" value="Genomic_DNA"/>
</dbReference>
<dbReference type="Pfam" id="PF05180">
    <property type="entry name" value="zf-DNL"/>
    <property type="match status" value="1"/>
</dbReference>
<dbReference type="Proteomes" id="UP000053558">
    <property type="component" value="Unassembled WGS sequence"/>
</dbReference>
<dbReference type="PANTHER" id="PTHR20922:SF13">
    <property type="entry name" value="DNL-TYPE ZINC FINGER PROTEIN"/>
    <property type="match status" value="1"/>
</dbReference>
<dbReference type="KEGG" id="cput:CONPUDRAFT_138263"/>
<dbReference type="InterPro" id="IPR007853">
    <property type="entry name" value="Znf_DNL-typ"/>
</dbReference>
<dbReference type="GO" id="GO:0006457">
    <property type="term" value="P:protein folding"/>
    <property type="evidence" value="ECO:0007669"/>
    <property type="project" value="TreeGrafter"/>
</dbReference>
<dbReference type="GeneID" id="19201171"/>
<proteinExistence type="predicted"/>
<evidence type="ECO:0000256" key="1">
    <source>
        <dbReference type="ARBA" id="ARBA00022723"/>
    </source>
</evidence>
<dbReference type="GO" id="GO:0008270">
    <property type="term" value="F:zinc ion binding"/>
    <property type="evidence" value="ECO:0007669"/>
    <property type="project" value="UniProtKB-KW"/>
</dbReference>
<dbReference type="PROSITE" id="PS51501">
    <property type="entry name" value="ZF_DNL"/>
    <property type="match status" value="1"/>
</dbReference>
<evidence type="ECO:0000313" key="7">
    <source>
        <dbReference type="EMBL" id="EIW79038.1"/>
    </source>
</evidence>
<dbReference type="OMA" id="YRITFTC"/>
<gene>
    <name evidence="7" type="ORF">CONPUDRAFT_138263</name>
</gene>
<dbReference type="AlphaFoldDB" id="A0A5M3MIG9"/>
<organism evidence="7 8">
    <name type="scientific">Coniophora puteana (strain RWD-64-598)</name>
    <name type="common">Brown rot fungus</name>
    <dbReference type="NCBI Taxonomy" id="741705"/>
    <lineage>
        <taxon>Eukaryota</taxon>
        <taxon>Fungi</taxon>
        <taxon>Dikarya</taxon>
        <taxon>Basidiomycota</taxon>
        <taxon>Agaricomycotina</taxon>
        <taxon>Agaricomycetes</taxon>
        <taxon>Agaricomycetidae</taxon>
        <taxon>Boletales</taxon>
        <taxon>Coniophorineae</taxon>
        <taxon>Coniophoraceae</taxon>
        <taxon>Coniophora</taxon>
    </lineage>
</organism>
<keyword evidence="3" id="KW-0862">Zinc</keyword>
<dbReference type="GO" id="GO:0050821">
    <property type="term" value="P:protein stabilization"/>
    <property type="evidence" value="ECO:0007669"/>
    <property type="project" value="TreeGrafter"/>
</dbReference>
<protein>
    <submittedName>
        <fullName evidence="7">Zf-DNL-domain-containing protein</fullName>
    </submittedName>
</protein>
<dbReference type="RefSeq" id="XP_007770771.1">
    <property type="nucleotide sequence ID" value="XM_007772581.1"/>
</dbReference>
<evidence type="ECO:0000256" key="3">
    <source>
        <dbReference type="ARBA" id="ARBA00022833"/>
    </source>
</evidence>
<dbReference type="PANTHER" id="PTHR20922">
    <property type="entry name" value="DNL-TYPE ZINC FINGER PROTEIN"/>
    <property type="match status" value="1"/>
</dbReference>
<keyword evidence="8" id="KW-1185">Reference proteome</keyword>
<dbReference type="GO" id="GO:0030150">
    <property type="term" value="P:protein import into mitochondrial matrix"/>
    <property type="evidence" value="ECO:0007669"/>
    <property type="project" value="TreeGrafter"/>
</dbReference>
<dbReference type="OrthoDB" id="512667at2759"/>
<keyword evidence="2 4" id="KW-0863">Zinc-finger</keyword>